<proteinExistence type="predicted"/>
<evidence type="ECO:0000256" key="2">
    <source>
        <dbReference type="SAM" id="Phobius"/>
    </source>
</evidence>
<evidence type="ECO:0000256" key="1">
    <source>
        <dbReference type="SAM" id="MobiDB-lite"/>
    </source>
</evidence>
<feature type="region of interest" description="Disordered" evidence="1">
    <location>
        <begin position="80"/>
        <end position="103"/>
    </location>
</feature>
<keyword evidence="2" id="KW-0812">Transmembrane</keyword>
<feature type="transmembrane region" description="Helical" evidence="2">
    <location>
        <begin position="18"/>
        <end position="36"/>
    </location>
</feature>
<organism evidence="3">
    <name type="scientific">hydrothermal vent metagenome</name>
    <dbReference type="NCBI Taxonomy" id="652676"/>
    <lineage>
        <taxon>unclassified sequences</taxon>
        <taxon>metagenomes</taxon>
        <taxon>ecological metagenomes</taxon>
    </lineage>
</organism>
<gene>
    <name evidence="3" type="ORF">MNBD_GAMMA12-132</name>
</gene>
<protein>
    <submittedName>
        <fullName evidence="3">Uncharacterized protein</fullName>
    </submittedName>
</protein>
<feature type="transmembrane region" description="Helical" evidence="2">
    <location>
        <begin position="56"/>
        <end position="76"/>
    </location>
</feature>
<accession>A0A3B0YFC8</accession>
<name>A0A3B0YFC8_9ZZZZ</name>
<dbReference type="AlphaFoldDB" id="A0A3B0YFC8"/>
<keyword evidence="2" id="KW-1133">Transmembrane helix</keyword>
<keyword evidence="2" id="KW-0472">Membrane</keyword>
<sequence>MNEQNKHWLIRKTTIRKLWIGLYISLGISLLLELLIDSHKRFGEFGIDTSFGFSAWFGFIGCLLMVIFAKLLGFLIKRPDNYYDDHKPSTIVKQDSTTKGHHD</sequence>
<reference evidence="3" key="1">
    <citation type="submission" date="2018-06" db="EMBL/GenBank/DDBJ databases">
        <authorList>
            <person name="Zhirakovskaya E."/>
        </authorList>
    </citation>
    <scope>NUCLEOTIDE SEQUENCE</scope>
</reference>
<evidence type="ECO:0000313" key="3">
    <source>
        <dbReference type="EMBL" id="VAW74347.1"/>
    </source>
</evidence>
<dbReference type="EMBL" id="UOFL01000058">
    <property type="protein sequence ID" value="VAW74347.1"/>
    <property type="molecule type" value="Genomic_DNA"/>
</dbReference>